<accession>A0A9R1XVC1</accession>
<dbReference type="AlphaFoldDB" id="A0A9R1XVC1"/>
<feature type="region of interest" description="Disordered" evidence="1">
    <location>
        <begin position="27"/>
        <end position="137"/>
    </location>
</feature>
<proteinExistence type="predicted"/>
<dbReference type="PANTHER" id="PTHR35099">
    <property type="entry name" value="OS02G0182700 PROTEIN"/>
    <property type="match status" value="1"/>
</dbReference>
<dbReference type="EMBL" id="NBSK02000001">
    <property type="protein sequence ID" value="KAJ0227154.1"/>
    <property type="molecule type" value="Genomic_DNA"/>
</dbReference>
<feature type="compositionally biased region" description="Low complexity" evidence="1">
    <location>
        <begin position="27"/>
        <end position="48"/>
    </location>
</feature>
<gene>
    <name evidence="2" type="ORF">LSAT_V11C100018170</name>
</gene>
<dbReference type="OrthoDB" id="1696863at2759"/>
<dbReference type="PANTHER" id="PTHR35099:SF2">
    <property type="entry name" value="OS02G0182700 PROTEIN"/>
    <property type="match status" value="1"/>
</dbReference>
<reference evidence="2 3" key="1">
    <citation type="journal article" date="2017" name="Nat. Commun.">
        <title>Genome assembly with in vitro proximity ligation data and whole-genome triplication in lettuce.</title>
        <authorList>
            <person name="Reyes-Chin-Wo S."/>
            <person name="Wang Z."/>
            <person name="Yang X."/>
            <person name="Kozik A."/>
            <person name="Arikit S."/>
            <person name="Song C."/>
            <person name="Xia L."/>
            <person name="Froenicke L."/>
            <person name="Lavelle D.O."/>
            <person name="Truco M.J."/>
            <person name="Xia R."/>
            <person name="Zhu S."/>
            <person name="Xu C."/>
            <person name="Xu H."/>
            <person name="Xu X."/>
            <person name="Cox K."/>
            <person name="Korf I."/>
            <person name="Meyers B.C."/>
            <person name="Michelmore R.W."/>
        </authorList>
    </citation>
    <scope>NUCLEOTIDE SEQUENCE [LARGE SCALE GENOMIC DNA]</scope>
    <source>
        <strain evidence="3">cv. Salinas</strain>
        <tissue evidence="2">Seedlings</tissue>
    </source>
</reference>
<sequence length="184" mass="19861">MMNQRWVAAAFTSDALVAELLLRLKQSASSHVSPPPTTSTTTATTTASLNPVGWGDRKSRSKPPSTAAFSVTNGFGKGQQRSPSTPLSWSNGGAPSTSDGCDESSRPSDLSSGDRYVKVESSTTHMDNKSRKRKNDLHRVPKKEVGQFIQVSGKVESEIEIRKRQFVLPDLNETPVACEELAGL</sequence>
<keyword evidence="3" id="KW-1185">Reference proteome</keyword>
<organism evidence="2 3">
    <name type="scientific">Lactuca sativa</name>
    <name type="common">Garden lettuce</name>
    <dbReference type="NCBI Taxonomy" id="4236"/>
    <lineage>
        <taxon>Eukaryota</taxon>
        <taxon>Viridiplantae</taxon>
        <taxon>Streptophyta</taxon>
        <taxon>Embryophyta</taxon>
        <taxon>Tracheophyta</taxon>
        <taxon>Spermatophyta</taxon>
        <taxon>Magnoliopsida</taxon>
        <taxon>eudicotyledons</taxon>
        <taxon>Gunneridae</taxon>
        <taxon>Pentapetalae</taxon>
        <taxon>asterids</taxon>
        <taxon>campanulids</taxon>
        <taxon>Asterales</taxon>
        <taxon>Asteraceae</taxon>
        <taxon>Cichorioideae</taxon>
        <taxon>Cichorieae</taxon>
        <taxon>Lactucinae</taxon>
        <taxon>Lactuca</taxon>
    </lineage>
</organism>
<comment type="caution">
    <text evidence="2">The sequence shown here is derived from an EMBL/GenBank/DDBJ whole genome shotgun (WGS) entry which is preliminary data.</text>
</comment>
<evidence type="ECO:0000256" key="1">
    <source>
        <dbReference type="SAM" id="MobiDB-lite"/>
    </source>
</evidence>
<dbReference type="Proteomes" id="UP000235145">
    <property type="component" value="Unassembled WGS sequence"/>
</dbReference>
<evidence type="ECO:0000313" key="2">
    <source>
        <dbReference type="EMBL" id="KAJ0227154.1"/>
    </source>
</evidence>
<evidence type="ECO:0000313" key="3">
    <source>
        <dbReference type="Proteomes" id="UP000235145"/>
    </source>
</evidence>
<name>A0A9R1XVC1_LACSA</name>
<feature type="compositionally biased region" description="Polar residues" evidence="1">
    <location>
        <begin position="62"/>
        <end position="99"/>
    </location>
</feature>
<protein>
    <submittedName>
        <fullName evidence="2">Uncharacterized protein</fullName>
    </submittedName>
</protein>